<dbReference type="Proteomes" id="UP000028782">
    <property type="component" value="Chromosome"/>
</dbReference>
<gene>
    <name evidence="2" type="ORF">O987_12379</name>
</gene>
<evidence type="ECO:0000256" key="1">
    <source>
        <dbReference type="SAM" id="MobiDB-lite"/>
    </source>
</evidence>
<proteinExistence type="predicted"/>
<accession>A0A076PLL0</accession>
<evidence type="ECO:0000313" key="2">
    <source>
        <dbReference type="EMBL" id="AIJ46598.1"/>
    </source>
</evidence>
<name>A0A076PLL0_COMTE</name>
<dbReference type="AlphaFoldDB" id="A0A076PLL0"/>
<evidence type="ECO:0000313" key="3">
    <source>
        <dbReference type="Proteomes" id="UP000028782"/>
    </source>
</evidence>
<sequence length="61" mass="6666">MVNALFDGGRSGKGQGPHAFTLGPTRVDPTSYELLHLAVELGLDLVHEAFLQIDKTDQFKL</sequence>
<dbReference type="EMBL" id="CP006704">
    <property type="protein sequence ID" value="AIJ46598.1"/>
    <property type="molecule type" value="Genomic_DNA"/>
</dbReference>
<dbReference type="HOGENOM" id="CLU_2914583_0_0_4"/>
<dbReference type="KEGG" id="ctes:O987_12379"/>
<reference evidence="2 3" key="1">
    <citation type="journal article" date="2014" name="Genome Announc.">
        <title>Complete Genome Sequence of Polychlorinated Biphenyl Degrader Comamonas testosteroni TK102 (NBRC 109938).</title>
        <authorList>
            <person name="Fukuda K."/>
            <person name="Hosoyama A."/>
            <person name="Tsuchikane K."/>
            <person name="Ohji S."/>
            <person name="Yamazoe A."/>
            <person name="Fujita N."/>
            <person name="Shintani M."/>
            <person name="Kimbara K."/>
        </authorList>
    </citation>
    <scope>NUCLEOTIDE SEQUENCE [LARGE SCALE GENOMIC DNA]</scope>
    <source>
        <strain evidence="2">TK102</strain>
    </source>
</reference>
<organism evidence="2 3">
    <name type="scientific">Comamonas testosteroni TK102</name>
    <dbReference type="NCBI Taxonomy" id="1392005"/>
    <lineage>
        <taxon>Bacteria</taxon>
        <taxon>Pseudomonadati</taxon>
        <taxon>Pseudomonadota</taxon>
        <taxon>Betaproteobacteria</taxon>
        <taxon>Burkholderiales</taxon>
        <taxon>Comamonadaceae</taxon>
        <taxon>Comamonas</taxon>
    </lineage>
</organism>
<protein>
    <submittedName>
        <fullName evidence="2">HD-GYP domain</fullName>
    </submittedName>
</protein>
<feature type="region of interest" description="Disordered" evidence="1">
    <location>
        <begin position="1"/>
        <end position="22"/>
    </location>
</feature>